<dbReference type="GO" id="GO:0046872">
    <property type="term" value="F:metal ion binding"/>
    <property type="evidence" value="ECO:0007669"/>
    <property type="project" value="UniProtKB-KW"/>
</dbReference>
<accession>A0A2W5NZ34</accession>
<protein>
    <submittedName>
        <fullName evidence="5">Aldehyde-activating protein</fullName>
    </submittedName>
</protein>
<name>A0A2W5NZ34_9SPHN</name>
<evidence type="ECO:0000259" key="4">
    <source>
        <dbReference type="PROSITE" id="PS51891"/>
    </source>
</evidence>
<dbReference type="PROSITE" id="PS51891">
    <property type="entry name" value="CENP_V_GFA"/>
    <property type="match status" value="1"/>
</dbReference>
<evidence type="ECO:0000313" key="5">
    <source>
        <dbReference type="EMBL" id="PZQ57189.1"/>
    </source>
</evidence>
<dbReference type="InterPro" id="IPR006913">
    <property type="entry name" value="CENP-V/GFA"/>
</dbReference>
<comment type="similarity">
    <text evidence="1">Belongs to the Gfa family.</text>
</comment>
<dbReference type="InterPro" id="IPR052355">
    <property type="entry name" value="CENP-V-like"/>
</dbReference>
<comment type="caution">
    <text evidence="5">The sequence shown here is derived from an EMBL/GenBank/DDBJ whole genome shotgun (WGS) entry which is preliminary data.</text>
</comment>
<dbReference type="SUPFAM" id="SSF51316">
    <property type="entry name" value="Mss4-like"/>
    <property type="match status" value="1"/>
</dbReference>
<organism evidence="5 6">
    <name type="scientific">Novosphingobium pentaromativorans</name>
    <dbReference type="NCBI Taxonomy" id="205844"/>
    <lineage>
        <taxon>Bacteria</taxon>
        <taxon>Pseudomonadati</taxon>
        <taxon>Pseudomonadota</taxon>
        <taxon>Alphaproteobacteria</taxon>
        <taxon>Sphingomonadales</taxon>
        <taxon>Sphingomonadaceae</taxon>
        <taxon>Novosphingobium</taxon>
    </lineage>
</organism>
<gene>
    <name evidence="5" type="ORF">DI555_03540</name>
</gene>
<sequence>MIHRGSCHCGAVTLELADTPHEVCDCNCSVCRRLGALWSYHSPAKLRIEGERVGYQTGDRVLTFWHCPHCGCTTHWSPVDPAQDRMGVNMRLFAPDLLAGLRRYAYDGARA</sequence>
<dbReference type="AlphaFoldDB" id="A0A2W5NZ34"/>
<dbReference type="InterPro" id="IPR011057">
    <property type="entry name" value="Mss4-like_sf"/>
</dbReference>
<reference evidence="5 6" key="1">
    <citation type="submission" date="2017-08" db="EMBL/GenBank/DDBJ databases">
        <title>Infants hospitalized years apart are colonized by the same room-sourced microbial strains.</title>
        <authorList>
            <person name="Brooks B."/>
            <person name="Olm M.R."/>
            <person name="Firek B.A."/>
            <person name="Baker R."/>
            <person name="Thomas B.C."/>
            <person name="Morowitz M.J."/>
            <person name="Banfield J.F."/>
        </authorList>
    </citation>
    <scope>NUCLEOTIDE SEQUENCE [LARGE SCALE GENOMIC DNA]</scope>
    <source>
        <strain evidence="5">S2_005_002_R2_33</strain>
    </source>
</reference>
<dbReference type="EMBL" id="QFPX01000002">
    <property type="protein sequence ID" value="PZQ57189.1"/>
    <property type="molecule type" value="Genomic_DNA"/>
</dbReference>
<evidence type="ECO:0000256" key="2">
    <source>
        <dbReference type="ARBA" id="ARBA00022723"/>
    </source>
</evidence>
<proteinExistence type="inferred from homology"/>
<dbReference type="Proteomes" id="UP000249082">
    <property type="component" value="Unassembled WGS sequence"/>
</dbReference>
<dbReference type="PANTHER" id="PTHR28620:SF1">
    <property type="entry name" value="CENP-V_GFA DOMAIN-CONTAINING PROTEIN"/>
    <property type="match status" value="1"/>
</dbReference>
<dbReference type="Pfam" id="PF04828">
    <property type="entry name" value="GFA"/>
    <property type="match status" value="1"/>
</dbReference>
<keyword evidence="3" id="KW-0862">Zinc</keyword>
<evidence type="ECO:0000256" key="1">
    <source>
        <dbReference type="ARBA" id="ARBA00005495"/>
    </source>
</evidence>
<dbReference type="PANTHER" id="PTHR28620">
    <property type="entry name" value="CENTROMERE PROTEIN V"/>
    <property type="match status" value="1"/>
</dbReference>
<dbReference type="Gene3D" id="2.170.150.70">
    <property type="match status" value="1"/>
</dbReference>
<feature type="domain" description="CENP-V/GFA" evidence="4">
    <location>
        <begin position="3"/>
        <end position="111"/>
    </location>
</feature>
<dbReference type="GO" id="GO:0016846">
    <property type="term" value="F:carbon-sulfur lyase activity"/>
    <property type="evidence" value="ECO:0007669"/>
    <property type="project" value="InterPro"/>
</dbReference>
<evidence type="ECO:0000256" key="3">
    <source>
        <dbReference type="ARBA" id="ARBA00022833"/>
    </source>
</evidence>
<evidence type="ECO:0000313" key="6">
    <source>
        <dbReference type="Proteomes" id="UP000249082"/>
    </source>
</evidence>
<keyword evidence="2" id="KW-0479">Metal-binding</keyword>